<gene>
    <name evidence="1" type="ORF">HNR61_004781</name>
</gene>
<keyword evidence="2" id="KW-1185">Reference proteome</keyword>
<name>A0A7W3LRS0_ACTNM</name>
<dbReference type="RefSeq" id="WP_182845360.1">
    <property type="nucleotide sequence ID" value="NZ_BAAALP010000063.1"/>
</dbReference>
<dbReference type="EMBL" id="JACJIA010000006">
    <property type="protein sequence ID" value="MBA8953131.1"/>
    <property type="molecule type" value="Genomic_DNA"/>
</dbReference>
<dbReference type="SUPFAM" id="SSF50969">
    <property type="entry name" value="YVTN repeat-like/Quinoprotein amine dehydrogenase"/>
    <property type="match status" value="1"/>
</dbReference>
<evidence type="ECO:0000313" key="1">
    <source>
        <dbReference type="EMBL" id="MBA8953131.1"/>
    </source>
</evidence>
<dbReference type="InterPro" id="IPR011044">
    <property type="entry name" value="Quino_amine_DH_bsu"/>
</dbReference>
<dbReference type="Proteomes" id="UP000572680">
    <property type="component" value="Unassembled WGS sequence"/>
</dbReference>
<comment type="caution">
    <text evidence="1">The sequence shown here is derived from an EMBL/GenBank/DDBJ whole genome shotgun (WGS) entry which is preliminary data.</text>
</comment>
<protein>
    <submittedName>
        <fullName evidence="1">WD40 repeat protein</fullName>
    </submittedName>
</protein>
<dbReference type="Gene3D" id="2.130.10.10">
    <property type="entry name" value="YVTN repeat-like/Quinoprotein amine dehydrogenase"/>
    <property type="match status" value="2"/>
</dbReference>
<evidence type="ECO:0000313" key="2">
    <source>
        <dbReference type="Proteomes" id="UP000572680"/>
    </source>
</evidence>
<accession>A0A7W3LRS0</accession>
<dbReference type="InterPro" id="IPR015943">
    <property type="entry name" value="WD40/YVTN_repeat-like_dom_sf"/>
</dbReference>
<reference evidence="1 2" key="1">
    <citation type="submission" date="2020-08" db="EMBL/GenBank/DDBJ databases">
        <title>Genomic Encyclopedia of Type Strains, Phase IV (KMG-IV): sequencing the most valuable type-strain genomes for metagenomic binning, comparative biology and taxonomic classification.</title>
        <authorList>
            <person name="Goeker M."/>
        </authorList>
    </citation>
    <scope>NUCLEOTIDE SEQUENCE [LARGE SCALE GENOMIC DNA]</scope>
    <source>
        <strain evidence="1 2">DSM 44197</strain>
    </source>
</reference>
<sequence length="345" mass="36865">MTDGDALRYRTLYVDPDWLGDPTAYEGPDLDTENQPDFSSGIEAISAASDLAQFALTTLSQGNTESGRLCLFDAATGKWHWRDLEKDRRSIGDGHEIAFSPDGSLVAVAASTDLKAIVWQTSEMTMAWSAGTDAAWGDGKLFTHIGFSGDGRRVVAVSAHPWEPEPEQATCERVVVAEAETGEIIFAATVPIRGGANLDHSGQSLAYIGADDQVLIHDVPSGKVVARHRSGAPGARVLAYAPDGDAVAVGGDGVVEVIRTRTGPSHSIPISGTCQAVNWSWNGLCVLATDDEHATVVDAEGRILWTRHMEDARFLVAAFTHDGRTLVTVEPETTEVIAWFLAAPQ</sequence>
<proteinExistence type="predicted"/>
<dbReference type="AlphaFoldDB" id="A0A7W3LRS0"/>
<organism evidence="1 2">
    <name type="scientific">Actinomadura namibiensis</name>
    <dbReference type="NCBI Taxonomy" id="182080"/>
    <lineage>
        <taxon>Bacteria</taxon>
        <taxon>Bacillati</taxon>
        <taxon>Actinomycetota</taxon>
        <taxon>Actinomycetes</taxon>
        <taxon>Streptosporangiales</taxon>
        <taxon>Thermomonosporaceae</taxon>
        <taxon>Actinomadura</taxon>
    </lineage>
</organism>